<evidence type="ECO:0000313" key="3">
    <source>
        <dbReference type="EMBL" id="CAH0536307.1"/>
    </source>
</evidence>
<dbReference type="Gene3D" id="3.30.70.270">
    <property type="match status" value="1"/>
</dbReference>
<feature type="domain" description="GGDEF" evidence="2">
    <location>
        <begin position="221"/>
        <end position="362"/>
    </location>
</feature>
<accession>A0ABN8E0D5</accession>
<feature type="transmembrane region" description="Helical" evidence="1">
    <location>
        <begin position="76"/>
        <end position="93"/>
    </location>
</feature>
<sequence length="388" mass="43965">MNNLVGTNLEEMADVRLNKRRNIMLLCSLLCGIILLISGILNLVDGRYAFGFLELGSLILISIIAWFSIKNFQANFTDLMFSGVMLFLGAALLFYNGEIPGRFLYLYPIVGCLVYVNDFRNGLIFSATFSLLAIVSIAYTPSTLLPNSFSDMHFLISLISISVIFNISSFYYSKAVDYIQSLYQEGIEDLAYMDHITGLANRWSFERWACEKLEELRETKDYTALVFLDIDNFKAINDTYGHDIGDKVLQHFARRLGNKVRSKDRKTGKHDYSIARFAGDEFVLLLYGVKHKSDLDNILNRICHLFRDGYQGTARINDLTVSVGAALFPQDAESLSELTRCADKAMYAAKHGGKNRYCYYNHSKPSPIDQALEPKNATIVPLKQEKEK</sequence>
<keyword evidence="1" id="KW-0472">Membrane</keyword>
<dbReference type="InterPro" id="IPR043128">
    <property type="entry name" value="Rev_trsase/Diguanyl_cyclase"/>
</dbReference>
<feature type="transmembrane region" description="Helical" evidence="1">
    <location>
        <begin position="50"/>
        <end position="69"/>
    </location>
</feature>
<feature type="transmembrane region" description="Helical" evidence="1">
    <location>
        <begin position="152"/>
        <end position="172"/>
    </location>
</feature>
<feature type="transmembrane region" description="Helical" evidence="1">
    <location>
        <begin position="23"/>
        <end position="44"/>
    </location>
</feature>
<gene>
    <name evidence="3" type="ORF">VMF7928_00321</name>
</gene>
<protein>
    <recommendedName>
        <fullName evidence="2">GGDEF domain-containing protein</fullName>
    </recommendedName>
</protein>
<dbReference type="Proteomes" id="UP000838748">
    <property type="component" value="Unassembled WGS sequence"/>
</dbReference>
<evidence type="ECO:0000259" key="2">
    <source>
        <dbReference type="PROSITE" id="PS50887"/>
    </source>
</evidence>
<feature type="transmembrane region" description="Helical" evidence="1">
    <location>
        <begin position="123"/>
        <end position="140"/>
    </location>
</feature>
<comment type="caution">
    <text evidence="3">The sequence shown here is derived from an EMBL/GenBank/DDBJ whole genome shotgun (WGS) entry which is preliminary data.</text>
</comment>
<dbReference type="PROSITE" id="PS50887">
    <property type="entry name" value="GGDEF"/>
    <property type="match status" value="1"/>
</dbReference>
<evidence type="ECO:0000313" key="4">
    <source>
        <dbReference type="Proteomes" id="UP000838748"/>
    </source>
</evidence>
<name>A0ABN8E0D5_9VIBR</name>
<dbReference type="CDD" id="cd01949">
    <property type="entry name" value="GGDEF"/>
    <property type="match status" value="1"/>
</dbReference>
<dbReference type="PANTHER" id="PTHR46663">
    <property type="entry name" value="DIGUANYLATE CYCLASE DGCT-RELATED"/>
    <property type="match status" value="1"/>
</dbReference>
<proteinExistence type="predicted"/>
<dbReference type="SUPFAM" id="SSF55073">
    <property type="entry name" value="Nucleotide cyclase"/>
    <property type="match status" value="1"/>
</dbReference>
<dbReference type="Pfam" id="PF00990">
    <property type="entry name" value="GGDEF"/>
    <property type="match status" value="1"/>
</dbReference>
<dbReference type="EMBL" id="CAKLDM010000001">
    <property type="protein sequence ID" value="CAH0536307.1"/>
    <property type="molecule type" value="Genomic_DNA"/>
</dbReference>
<keyword evidence="1" id="KW-1133">Transmembrane helix</keyword>
<dbReference type="PANTHER" id="PTHR46663:SF3">
    <property type="entry name" value="SLL0267 PROTEIN"/>
    <property type="match status" value="1"/>
</dbReference>
<dbReference type="InterPro" id="IPR000160">
    <property type="entry name" value="GGDEF_dom"/>
</dbReference>
<keyword evidence="4" id="KW-1185">Reference proteome</keyword>
<feature type="transmembrane region" description="Helical" evidence="1">
    <location>
        <begin position="99"/>
        <end position="116"/>
    </location>
</feature>
<keyword evidence="1" id="KW-0812">Transmembrane</keyword>
<dbReference type="InterPro" id="IPR029787">
    <property type="entry name" value="Nucleotide_cyclase"/>
</dbReference>
<dbReference type="InterPro" id="IPR052163">
    <property type="entry name" value="DGC-Regulatory_Protein"/>
</dbReference>
<dbReference type="RefSeq" id="WP_237359744.1">
    <property type="nucleotide sequence ID" value="NZ_CAKLDM010000001.1"/>
</dbReference>
<organism evidence="3 4">
    <name type="scientific">Vibrio marisflavi CECT 7928</name>
    <dbReference type="NCBI Taxonomy" id="634439"/>
    <lineage>
        <taxon>Bacteria</taxon>
        <taxon>Pseudomonadati</taxon>
        <taxon>Pseudomonadota</taxon>
        <taxon>Gammaproteobacteria</taxon>
        <taxon>Vibrionales</taxon>
        <taxon>Vibrionaceae</taxon>
        <taxon>Vibrio</taxon>
    </lineage>
</organism>
<reference evidence="3" key="1">
    <citation type="submission" date="2021-11" db="EMBL/GenBank/DDBJ databases">
        <authorList>
            <person name="Rodrigo-Torres L."/>
            <person name="Arahal R. D."/>
            <person name="Lucena T."/>
        </authorList>
    </citation>
    <scope>NUCLEOTIDE SEQUENCE</scope>
    <source>
        <strain evidence="3">CECT 7928</strain>
    </source>
</reference>
<evidence type="ECO:0000256" key="1">
    <source>
        <dbReference type="SAM" id="Phobius"/>
    </source>
</evidence>
<dbReference type="SMART" id="SM00267">
    <property type="entry name" value="GGDEF"/>
    <property type="match status" value="1"/>
</dbReference>
<dbReference type="NCBIfam" id="TIGR00254">
    <property type="entry name" value="GGDEF"/>
    <property type="match status" value="1"/>
</dbReference>